<dbReference type="Pfam" id="PF07542">
    <property type="entry name" value="ATP12"/>
    <property type="match status" value="1"/>
</dbReference>
<dbReference type="InterPro" id="IPR042272">
    <property type="entry name" value="ATP12_ATP_synth-F1-assembly_N"/>
</dbReference>
<reference evidence="4 6" key="1">
    <citation type="submission" date="2018-06" db="EMBL/GenBank/DDBJ databases">
        <title>Complete Genome Sequence of the Microcystin-Degrading Bacterium Sphingosinicella microcystinivorans Strain B-9.</title>
        <authorList>
            <person name="Jin H."/>
            <person name="Nishizawa T."/>
            <person name="Guo Y."/>
            <person name="Nishizawa A."/>
            <person name="Park H."/>
            <person name="Kato H."/>
            <person name="Tsuji K."/>
            <person name="Harada K."/>
        </authorList>
    </citation>
    <scope>NUCLEOTIDE SEQUENCE [LARGE SCALE GENOMIC DNA]</scope>
    <source>
        <strain evidence="4 6">B9</strain>
    </source>
</reference>
<dbReference type="KEGG" id="smic:SmB9_16090"/>
<sequence length="240" mass="25324">MKRFYTAVAAVPEDGAWKITLDARPVRTPKRALLSLPTAALAAAVAEEWDAQGDEILPATMPMTGLANAAIDHVQPDPQAFAASLAAYGESDLVCYRADTPADLAARQAEAWDPFVSFARSRYDAALRVTDGIAHIAQEPAAVQRLGAALQGMDAWKLAAMQPLVTIAGSLVIALALAERETDAEAAFAAGHLDELYQAEKWGDDAEATAARAARRAAFDAADRFLSLLDTTSAGTTSRG</sequence>
<dbReference type="PANTHER" id="PTHR21013:SF10">
    <property type="entry name" value="ATP SYNTHASE MITOCHONDRIAL F1 COMPLEX ASSEMBLY FACTOR 2"/>
    <property type="match status" value="1"/>
</dbReference>
<dbReference type="AlphaFoldDB" id="A0AAD1D515"/>
<dbReference type="EMBL" id="AP018711">
    <property type="protein sequence ID" value="BBE33951.1"/>
    <property type="molecule type" value="Genomic_DNA"/>
</dbReference>
<accession>A0AAD1D515</accession>
<dbReference type="GO" id="GO:0043461">
    <property type="term" value="P:proton-transporting ATP synthase complex assembly"/>
    <property type="evidence" value="ECO:0007669"/>
    <property type="project" value="InterPro"/>
</dbReference>
<dbReference type="Gene3D" id="3.30.2180.10">
    <property type="entry name" value="ATP12-like"/>
    <property type="match status" value="1"/>
</dbReference>
<evidence type="ECO:0000313" key="5">
    <source>
        <dbReference type="EMBL" id="RKS91030.1"/>
    </source>
</evidence>
<dbReference type="EMBL" id="RBWX01000007">
    <property type="protein sequence ID" value="RKS91030.1"/>
    <property type="molecule type" value="Genomic_DNA"/>
</dbReference>
<keyword evidence="2" id="KW-0809">Transit peptide</keyword>
<evidence type="ECO:0000313" key="7">
    <source>
        <dbReference type="Proteomes" id="UP000276029"/>
    </source>
</evidence>
<dbReference type="RefSeq" id="WP_121047524.1">
    <property type="nucleotide sequence ID" value="NZ_AP018711.1"/>
</dbReference>
<reference evidence="5 7" key="2">
    <citation type="submission" date="2018-10" db="EMBL/GenBank/DDBJ databases">
        <title>Genomic Encyclopedia of Type Strains, Phase IV (KMG-IV): sequencing the most valuable type-strain genomes for metagenomic binning, comparative biology and taxonomic classification.</title>
        <authorList>
            <person name="Goeker M."/>
        </authorList>
    </citation>
    <scope>NUCLEOTIDE SEQUENCE [LARGE SCALE GENOMIC DNA]</scope>
    <source>
        <strain evidence="5 7">DSM 19791</strain>
    </source>
</reference>
<proteinExistence type="inferred from homology"/>
<evidence type="ECO:0000256" key="1">
    <source>
        <dbReference type="ARBA" id="ARBA00008231"/>
    </source>
</evidence>
<dbReference type="SUPFAM" id="SSF160909">
    <property type="entry name" value="ATP12-like"/>
    <property type="match status" value="1"/>
</dbReference>
<evidence type="ECO:0000313" key="4">
    <source>
        <dbReference type="EMBL" id="BBE33951.1"/>
    </source>
</evidence>
<comment type="similarity">
    <text evidence="1">Belongs to the ATP12 family.</text>
</comment>
<keyword evidence="3" id="KW-0143">Chaperone</keyword>
<evidence type="ECO:0000313" key="6">
    <source>
        <dbReference type="Proteomes" id="UP000275727"/>
    </source>
</evidence>
<evidence type="ECO:0000256" key="2">
    <source>
        <dbReference type="ARBA" id="ARBA00022946"/>
    </source>
</evidence>
<name>A0AAD1D515_SPHMI</name>
<dbReference type="InterPro" id="IPR011419">
    <property type="entry name" value="ATP12_ATP_synth-F1-assembly"/>
</dbReference>
<dbReference type="Proteomes" id="UP000276029">
    <property type="component" value="Unassembled WGS sequence"/>
</dbReference>
<evidence type="ECO:0000256" key="3">
    <source>
        <dbReference type="ARBA" id="ARBA00023186"/>
    </source>
</evidence>
<gene>
    <name evidence="5" type="ORF">DFR51_0577</name>
    <name evidence="4" type="ORF">SmB9_16090</name>
</gene>
<protein>
    <submittedName>
        <fullName evidence="4 5">ATPase</fullName>
    </submittedName>
</protein>
<organism evidence="4 6">
    <name type="scientific">Sphingosinicella microcystinivorans</name>
    <dbReference type="NCBI Taxonomy" id="335406"/>
    <lineage>
        <taxon>Bacteria</taxon>
        <taxon>Pseudomonadati</taxon>
        <taxon>Pseudomonadota</taxon>
        <taxon>Alphaproteobacteria</taxon>
        <taxon>Sphingomonadales</taxon>
        <taxon>Sphingosinicellaceae</taxon>
        <taxon>Sphingosinicella</taxon>
    </lineage>
</organism>
<dbReference type="Proteomes" id="UP000275727">
    <property type="component" value="Chromosome"/>
</dbReference>
<dbReference type="Gene3D" id="1.10.3580.10">
    <property type="entry name" value="ATP12 ATPase"/>
    <property type="match status" value="1"/>
</dbReference>
<keyword evidence="7" id="KW-1185">Reference proteome</keyword>
<dbReference type="InterPro" id="IPR023335">
    <property type="entry name" value="ATP12_ortho_dom_sf"/>
</dbReference>
<dbReference type="PANTHER" id="PTHR21013">
    <property type="entry name" value="ATP SYNTHASE MITOCHONDRIAL F1 COMPLEX ASSEMBLY FACTOR 2/ATP12 PROTEIN, MITOCHONDRIAL PRECURSOR"/>
    <property type="match status" value="1"/>
</dbReference>